<reference evidence="2 3" key="1">
    <citation type="submission" date="2019-03" db="EMBL/GenBank/DDBJ databases">
        <title>First draft genome of Liparis tanakae, snailfish: a comprehensive survey of snailfish specific genes.</title>
        <authorList>
            <person name="Kim W."/>
            <person name="Song I."/>
            <person name="Jeong J.-H."/>
            <person name="Kim D."/>
            <person name="Kim S."/>
            <person name="Ryu S."/>
            <person name="Song J.Y."/>
            <person name="Lee S.K."/>
        </authorList>
    </citation>
    <scope>NUCLEOTIDE SEQUENCE [LARGE SCALE GENOMIC DNA]</scope>
    <source>
        <tissue evidence="2">Muscle</tissue>
    </source>
</reference>
<protein>
    <submittedName>
        <fullName evidence="2">Uncharacterized protein</fullName>
    </submittedName>
</protein>
<keyword evidence="3" id="KW-1185">Reference proteome</keyword>
<evidence type="ECO:0000313" key="3">
    <source>
        <dbReference type="Proteomes" id="UP000314294"/>
    </source>
</evidence>
<feature type="region of interest" description="Disordered" evidence="1">
    <location>
        <begin position="249"/>
        <end position="298"/>
    </location>
</feature>
<accession>A0A4Z2I4W5</accession>
<dbReference type="EMBL" id="SRLO01000130">
    <property type="protein sequence ID" value="TNN73008.1"/>
    <property type="molecule type" value="Genomic_DNA"/>
</dbReference>
<feature type="compositionally biased region" description="Acidic residues" evidence="1">
    <location>
        <begin position="90"/>
        <end position="123"/>
    </location>
</feature>
<proteinExistence type="predicted"/>
<dbReference type="Proteomes" id="UP000314294">
    <property type="component" value="Unassembled WGS sequence"/>
</dbReference>
<feature type="region of interest" description="Disordered" evidence="1">
    <location>
        <begin position="84"/>
        <end position="198"/>
    </location>
</feature>
<organism evidence="2 3">
    <name type="scientific">Liparis tanakae</name>
    <name type="common">Tanaka's snailfish</name>
    <dbReference type="NCBI Taxonomy" id="230148"/>
    <lineage>
        <taxon>Eukaryota</taxon>
        <taxon>Metazoa</taxon>
        <taxon>Chordata</taxon>
        <taxon>Craniata</taxon>
        <taxon>Vertebrata</taxon>
        <taxon>Euteleostomi</taxon>
        <taxon>Actinopterygii</taxon>
        <taxon>Neopterygii</taxon>
        <taxon>Teleostei</taxon>
        <taxon>Neoteleostei</taxon>
        <taxon>Acanthomorphata</taxon>
        <taxon>Eupercaria</taxon>
        <taxon>Perciformes</taxon>
        <taxon>Cottioidei</taxon>
        <taxon>Cottales</taxon>
        <taxon>Liparidae</taxon>
        <taxon>Liparis</taxon>
    </lineage>
</organism>
<dbReference type="AlphaFoldDB" id="A0A4Z2I4W5"/>
<evidence type="ECO:0000256" key="1">
    <source>
        <dbReference type="SAM" id="MobiDB-lite"/>
    </source>
</evidence>
<name>A0A4Z2I4W5_9TELE</name>
<comment type="caution">
    <text evidence="2">The sequence shown here is derived from an EMBL/GenBank/DDBJ whole genome shotgun (WGS) entry which is preliminary data.</text>
</comment>
<evidence type="ECO:0000313" key="2">
    <source>
        <dbReference type="EMBL" id="TNN73008.1"/>
    </source>
</evidence>
<sequence length="353" mass="38440">MLFNDKEVMKTMAVLKIGTIARRQGQMGRCRWSTPAAPGSVSSAGVSRSQMEESSLGSESALSYISLSPWTDFVMDAALTAVNGGPRAEAEEEEEEEEEQQQFIDEDGSDEKEEEEEEEEEETGGAVSEEKQKGVGDVGLTGSEADMEEDKESLKVPRLKRKSREDSESSQAKRITTGRRKARRRGAESKSSMEENRSAKIINNIIDCEIQPHSYSGSLLWLLEEPPEHGARKSLQTGPQTLADDLEDEKAAAGDGGKPHLRCSHPSESAMEGAKPADSSERSKVVAGGPSSCRPASTNTKRREVCCSMAQLHQRLANTDTNQAAGHSWTGLDFFIFSTSSLVDEMGAELLGY</sequence>
<feature type="compositionally biased region" description="Basic and acidic residues" evidence="1">
    <location>
        <begin position="185"/>
        <end position="198"/>
    </location>
</feature>
<gene>
    <name evidence="2" type="ORF">EYF80_016798</name>
</gene>